<keyword evidence="3" id="KW-0677">Repeat</keyword>
<proteinExistence type="inferred from homology"/>
<comment type="similarity">
    <text evidence="1">Belongs to the transferase hexapeptide repeat family.</text>
</comment>
<sequence length="183" mass="19381">MRDPSVFVHSTALCESEDIGARTRVFAFAHVMPGARVGTDCKLYDFSIIDKGAVVGNRVLVKAYTVICEGVTIEDDVFIGPHIAFTNDRVPRGSADDGWTLTRTLVRRGASLGANATIVCGVTIGAHAMVAAGSVVTRDVPDHALVMGNPARQRAWVCFCGFRLASGHPCAKCGRSPAPPLSL</sequence>
<evidence type="ECO:0000256" key="4">
    <source>
        <dbReference type="ARBA" id="ARBA00023315"/>
    </source>
</evidence>
<dbReference type="InterPro" id="IPR018357">
    <property type="entry name" value="Hexapep_transf_CS"/>
</dbReference>
<dbReference type="SUPFAM" id="SSF51161">
    <property type="entry name" value="Trimeric LpxA-like enzymes"/>
    <property type="match status" value="1"/>
</dbReference>
<dbReference type="PROSITE" id="PS00101">
    <property type="entry name" value="HEXAPEP_TRANSFERASES"/>
    <property type="match status" value="1"/>
</dbReference>
<protein>
    <submittedName>
        <fullName evidence="5">N-acetyltransferase</fullName>
    </submittedName>
</protein>
<dbReference type="Proteomes" id="UP001370348">
    <property type="component" value="Chromosome"/>
</dbReference>
<dbReference type="Gene3D" id="2.160.10.10">
    <property type="entry name" value="Hexapeptide repeat proteins"/>
    <property type="match status" value="1"/>
</dbReference>
<evidence type="ECO:0000256" key="1">
    <source>
        <dbReference type="ARBA" id="ARBA00007274"/>
    </source>
</evidence>
<dbReference type="CDD" id="cd03358">
    <property type="entry name" value="LbH_WxcM_N_like"/>
    <property type="match status" value="1"/>
</dbReference>
<dbReference type="PANTHER" id="PTHR43300">
    <property type="entry name" value="ACETYLTRANSFERASE"/>
    <property type="match status" value="1"/>
</dbReference>
<keyword evidence="6" id="KW-1185">Reference proteome</keyword>
<dbReference type="RefSeq" id="WP_394821288.1">
    <property type="nucleotide sequence ID" value="NZ_CP089984.1"/>
</dbReference>
<evidence type="ECO:0000313" key="5">
    <source>
        <dbReference type="EMBL" id="WXB11667.1"/>
    </source>
</evidence>
<keyword evidence="4" id="KW-0012">Acyltransferase</keyword>
<dbReference type="EMBL" id="CP089984">
    <property type="protein sequence ID" value="WXB11667.1"/>
    <property type="molecule type" value="Genomic_DNA"/>
</dbReference>
<reference evidence="5 6" key="1">
    <citation type="submission" date="2021-12" db="EMBL/GenBank/DDBJ databases">
        <title>Discovery of the Pendulisporaceae a myxobacterial family with distinct sporulation behavior and unique specialized metabolism.</title>
        <authorList>
            <person name="Garcia R."/>
            <person name="Popoff A."/>
            <person name="Bader C.D."/>
            <person name="Loehr J."/>
            <person name="Walesch S."/>
            <person name="Walt C."/>
            <person name="Boldt J."/>
            <person name="Bunk B."/>
            <person name="Haeckl F.J.F.P.J."/>
            <person name="Gunesch A.P."/>
            <person name="Birkelbach J."/>
            <person name="Nuebel U."/>
            <person name="Pietschmann T."/>
            <person name="Bach T."/>
            <person name="Mueller R."/>
        </authorList>
    </citation>
    <scope>NUCLEOTIDE SEQUENCE [LARGE SCALE GENOMIC DNA]</scope>
    <source>
        <strain evidence="5 6">MSr11954</strain>
    </source>
</reference>
<evidence type="ECO:0000256" key="3">
    <source>
        <dbReference type="ARBA" id="ARBA00022737"/>
    </source>
</evidence>
<accession>A0ABZ2LRU3</accession>
<organism evidence="5 6">
    <name type="scientific">Pendulispora albinea</name>
    <dbReference type="NCBI Taxonomy" id="2741071"/>
    <lineage>
        <taxon>Bacteria</taxon>
        <taxon>Pseudomonadati</taxon>
        <taxon>Myxococcota</taxon>
        <taxon>Myxococcia</taxon>
        <taxon>Myxococcales</taxon>
        <taxon>Sorangiineae</taxon>
        <taxon>Pendulisporaceae</taxon>
        <taxon>Pendulispora</taxon>
    </lineage>
</organism>
<dbReference type="InterPro" id="IPR001451">
    <property type="entry name" value="Hexapep"/>
</dbReference>
<dbReference type="InterPro" id="IPR050179">
    <property type="entry name" value="Trans_hexapeptide_repeat"/>
</dbReference>
<dbReference type="InterPro" id="IPR011004">
    <property type="entry name" value="Trimer_LpxA-like_sf"/>
</dbReference>
<keyword evidence="2" id="KW-0808">Transferase</keyword>
<evidence type="ECO:0000256" key="2">
    <source>
        <dbReference type="ARBA" id="ARBA00022679"/>
    </source>
</evidence>
<dbReference type="PANTHER" id="PTHR43300:SF4">
    <property type="entry name" value="ACYL-[ACYL-CARRIER-PROTEIN]--UDP-N-ACETYLGLUCOSAMINE O-ACYLTRANSFERASE"/>
    <property type="match status" value="1"/>
</dbReference>
<gene>
    <name evidence="5" type="ORF">LZC94_27885</name>
</gene>
<dbReference type="Pfam" id="PF00132">
    <property type="entry name" value="Hexapep"/>
    <property type="match status" value="2"/>
</dbReference>
<name>A0ABZ2LRU3_9BACT</name>
<evidence type="ECO:0000313" key="6">
    <source>
        <dbReference type="Proteomes" id="UP001370348"/>
    </source>
</evidence>